<dbReference type="Proteomes" id="UP000039021">
    <property type="component" value="Unassembled WGS sequence"/>
</dbReference>
<evidence type="ECO:0000313" key="3">
    <source>
        <dbReference type="EMBL" id="CPA70731.1"/>
    </source>
</evidence>
<evidence type="ECO:0000313" key="4">
    <source>
        <dbReference type="Proteomes" id="UP000039021"/>
    </source>
</evidence>
<proteinExistence type="predicted"/>
<protein>
    <submittedName>
        <fullName evidence="3">Uncharacterized protein</fullName>
    </submittedName>
</protein>
<feature type="compositionally biased region" description="Basic and acidic residues" evidence="1">
    <location>
        <begin position="9"/>
        <end position="23"/>
    </location>
</feature>
<reference evidence="3" key="2">
    <citation type="submission" date="2015-03" db="EMBL/GenBank/DDBJ databases">
        <authorList>
            <consortium name="Pathogen Informatics"/>
            <person name="Murphy D."/>
        </authorList>
    </citation>
    <scope>NUCLEOTIDE SEQUENCE</scope>
    <source>
        <strain evidence="3">N09902308</strain>
    </source>
</reference>
<gene>
    <name evidence="2" type="ORF">ERS007661_04073</name>
    <name evidence="3" type="ORF">ERS007739_04779</name>
</gene>
<evidence type="ECO:0000313" key="5">
    <source>
        <dbReference type="Proteomes" id="UP000039217"/>
    </source>
</evidence>
<evidence type="ECO:0000256" key="1">
    <source>
        <dbReference type="SAM" id="MobiDB-lite"/>
    </source>
</evidence>
<evidence type="ECO:0000313" key="2">
    <source>
        <dbReference type="EMBL" id="CNW53978.1"/>
    </source>
</evidence>
<dbReference type="AlphaFoldDB" id="A0A0T9AYZ1"/>
<accession>A0A0T9AYZ1</accession>
<name>A0A0T9AYZ1_MYCTX</name>
<feature type="region of interest" description="Disordered" evidence="1">
    <location>
        <begin position="1"/>
        <end position="23"/>
    </location>
</feature>
<dbReference type="EMBL" id="CQQC01002136">
    <property type="protein sequence ID" value="CNW53978.1"/>
    <property type="molecule type" value="Genomic_DNA"/>
</dbReference>
<sequence length="95" mass="10573">MADTVAGHGRVDSDGADFAEIRPQHVQRTATDDFAIEVRVLGHPEFLNRFIECHEILFQQDLSGIGVDELFDRGHIGGSRAPDHRPAIPWTFGHV</sequence>
<organism evidence="3 4">
    <name type="scientific">Mycobacterium tuberculosis</name>
    <dbReference type="NCBI Taxonomy" id="1773"/>
    <lineage>
        <taxon>Bacteria</taxon>
        <taxon>Bacillati</taxon>
        <taxon>Actinomycetota</taxon>
        <taxon>Actinomycetes</taxon>
        <taxon>Mycobacteriales</taxon>
        <taxon>Mycobacteriaceae</taxon>
        <taxon>Mycobacterium</taxon>
        <taxon>Mycobacterium tuberculosis complex</taxon>
    </lineage>
</organism>
<dbReference type="Proteomes" id="UP000039217">
    <property type="component" value="Unassembled WGS sequence"/>
</dbReference>
<dbReference type="EMBL" id="CSBK01003214">
    <property type="protein sequence ID" value="CPA70731.1"/>
    <property type="molecule type" value="Genomic_DNA"/>
</dbReference>
<reference evidence="4 5" key="1">
    <citation type="submission" date="2015-03" db="EMBL/GenBank/DDBJ databases">
        <authorList>
            <consortium name="Pathogen Informatics"/>
        </authorList>
    </citation>
    <scope>NUCLEOTIDE SEQUENCE [LARGE SCALE GENOMIC DNA]</scope>
    <source>
        <strain evidence="2 5">D00501624</strain>
        <strain evidence="4">N09902308</strain>
    </source>
</reference>